<dbReference type="Pfam" id="PF01381">
    <property type="entry name" value="HTH_3"/>
    <property type="match status" value="1"/>
</dbReference>
<protein>
    <submittedName>
        <fullName evidence="2">Helix-turn-helix domain protein</fullName>
    </submittedName>
</protein>
<dbReference type="RefSeq" id="WP_013928623.1">
    <property type="nucleotide sequence ID" value="NC_015703.1"/>
</dbReference>
<dbReference type="CDD" id="cd00093">
    <property type="entry name" value="HTH_XRE"/>
    <property type="match status" value="1"/>
</dbReference>
<accession>A0A7U4E6G5</accession>
<gene>
    <name evidence="2" type="ordered locus">Runsl_2926</name>
</gene>
<dbReference type="Proteomes" id="UP000000493">
    <property type="component" value="Chromosome"/>
</dbReference>
<dbReference type="SMART" id="SM00530">
    <property type="entry name" value="HTH_XRE"/>
    <property type="match status" value="1"/>
</dbReference>
<sequence>MKLTNWEEYKSAFKALDKMIEEGFEGNMERENQFLLLAKAIEEFEDTMQLMPVRQPKTLPEMIQYKMVERRLKQKDLAVLLEISTARLSEILNGKRRITLDVAKKLYERLQISPEFILKVC</sequence>
<reference evidence="2 3" key="2">
    <citation type="journal article" date="2012" name="Stand. Genomic Sci.">
        <title>Complete genome sequence of the aquatic bacterium Runella slithyformis type strain (LSU 4(T)).</title>
        <authorList>
            <person name="Copeland A."/>
            <person name="Zhang X."/>
            <person name="Misra M."/>
            <person name="Lapidus A."/>
            <person name="Nolan M."/>
            <person name="Lucas S."/>
            <person name="Deshpande S."/>
            <person name="Cheng J.F."/>
            <person name="Tapia R."/>
            <person name="Goodwin L.A."/>
            <person name="Pitluck S."/>
            <person name="Liolios K."/>
            <person name="Pagani I."/>
            <person name="Ivanova N."/>
            <person name="Mikhailova N."/>
            <person name="Pati A."/>
            <person name="Chen A."/>
            <person name="Palaniappan K."/>
            <person name="Land M."/>
            <person name="Hauser L."/>
            <person name="Pan C."/>
            <person name="Jeffries C.D."/>
            <person name="Detter J.C."/>
            <person name="Brambilla E.M."/>
            <person name="Rohde M."/>
            <person name="Djao O.D."/>
            <person name="Goker M."/>
            <person name="Sikorski J."/>
            <person name="Tindall B.J."/>
            <person name="Woyke T."/>
            <person name="Bristow J."/>
            <person name="Eisen J.A."/>
            <person name="Markowitz V."/>
            <person name="Hugenholtz P."/>
            <person name="Kyrpides N.C."/>
            <person name="Klenk H.P."/>
            <person name="Mavromatis K."/>
        </authorList>
    </citation>
    <scope>NUCLEOTIDE SEQUENCE [LARGE SCALE GENOMIC DNA]</scope>
    <source>
        <strain evidence="3">ATCC 29530 / DSM 19594 / LMG 11500 / NCIMB 11436 / LSU 4</strain>
    </source>
</reference>
<proteinExistence type="predicted"/>
<dbReference type="KEGG" id="rsi:Runsl_2926"/>
<evidence type="ECO:0000313" key="3">
    <source>
        <dbReference type="Proteomes" id="UP000000493"/>
    </source>
</evidence>
<dbReference type="SUPFAM" id="SSF47413">
    <property type="entry name" value="lambda repressor-like DNA-binding domains"/>
    <property type="match status" value="1"/>
</dbReference>
<dbReference type="GO" id="GO:0003677">
    <property type="term" value="F:DNA binding"/>
    <property type="evidence" value="ECO:0007669"/>
    <property type="project" value="InterPro"/>
</dbReference>
<evidence type="ECO:0000313" key="2">
    <source>
        <dbReference type="EMBL" id="AEI49314.1"/>
    </source>
</evidence>
<reference evidence="3" key="1">
    <citation type="submission" date="2011-06" db="EMBL/GenBank/DDBJ databases">
        <title>The complete genome of chromosome of Runella slithyformis DSM 19594.</title>
        <authorList>
            <consortium name="US DOE Joint Genome Institute (JGI-PGF)"/>
            <person name="Lucas S."/>
            <person name="Han J."/>
            <person name="Lapidus A."/>
            <person name="Bruce D."/>
            <person name="Goodwin L."/>
            <person name="Pitluck S."/>
            <person name="Peters L."/>
            <person name="Kyrpides N."/>
            <person name="Mavromatis K."/>
            <person name="Ivanova N."/>
            <person name="Ovchinnikova G."/>
            <person name="Zhang X."/>
            <person name="Misra M."/>
            <person name="Detter J.C."/>
            <person name="Tapia R."/>
            <person name="Han C."/>
            <person name="Land M."/>
            <person name="Hauser L."/>
            <person name="Markowitz V."/>
            <person name="Cheng J.-F."/>
            <person name="Hugenholtz P."/>
            <person name="Woyke T."/>
            <person name="Wu D."/>
            <person name="Tindall B."/>
            <person name="Faehrich R."/>
            <person name="Brambilla E."/>
            <person name="Klenk H.-P."/>
            <person name="Eisen J.A."/>
        </authorList>
    </citation>
    <scope>NUCLEOTIDE SEQUENCE [LARGE SCALE GENOMIC DNA]</scope>
    <source>
        <strain evidence="3">ATCC 29530 / DSM 19594 / LMG 11500 / NCIMB 11436 / LSU 4</strain>
    </source>
</reference>
<dbReference type="Gene3D" id="1.10.260.40">
    <property type="entry name" value="lambda repressor-like DNA-binding domains"/>
    <property type="match status" value="1"/>
</dbReference>
<evidence type="ECO:0000259" key="1">
    <source>
        <dbReference type="PROSITE" id="PS50943"/>
    </source>
</evidence>
<dbReference type="AlphaFoldDB" id="A0A7U4E6G5"/>
<dbReference type="InterPro" id="IPR010982">
    <property type="entry name" value="Lambda_DNA-bd_dom_sf"/>
</dbReference>
<name>A0A7U4E6G5_RUNSL</name>
<feature type="domain" description="HTH cro/C1-type" evidence="1">
    <location>
        <begin position="63"/>
        <end position="117"/>
    </location>
</feature>
<dbReference type="InterPro" id="IPR001387">
    <property type="entry name" value="Cro/C1-type_HTH"/>
</dbReference>
<organism evidence="2 3">
    <name type="scientific">Runella slithyformis (strain ATCC 29530 / DSM 19594 / LMG 11500 / NCIMB 11436 / LSU 4)</name>
    <dbReference type="NCBI Taxonomy" id="761193"/>
    <lineage>
        <taxon>Bacteria</taxon>
        <taxon>Pseudomonadati</taxon>
        <taxon>Bacteroidota</taxon>
        <taxon>Cytophagia</taxon>
        <taxon>Cytophagales</taxon>
        <taxon>Spirosomataceae</taxon>
        <taxon>Runella</taxon>
    </lineage>
</organism>
<dbReference type="EMBL" id="CP002859">
    <property type="protein sequence ID" value="AEI49314.1"/>
    <property type="molecule type" value="Genomic_DNA"/>
</dbReference>
<keyword evidence="3" id="KW-1185">Reference proteome</keyword>
<dbReference type="PROSITE" id="PS50943">
    <property type="entry name" value="HTH_CROC1"/>
    <property type="match status" value="1"/>
</dbReference>